<feature type="compositionally biased region" description="Basic and acidic residues" evidence="1">
    <location>
        <begin position="38"/>
        <end position="67"/>
    </location>
</feature>
<feature type="compositionally biased region" description="Polar residues" evidence="1">
    <location>
        <begin position="68"/>
        <end position="78"/>
    </location>
</feature>
<evidence type="ECO:0000313" key="2">
    <source>
        <dbReference type="EMBL" id="PPQ90731.1"/>
    </source>
</evidence>
<keyword evidence="3" id="KW-1185">Reference proteome</keyword>
<proteinExistence type="predicted"/>
<reference evidence="2 3" key="1">
    <citation type="journal article" date="2018" name="Evol. Lett.">
        <title>Horizontal gene cluster transfer increased hallucinogenic mushroom diversity.</title>
        <authorList>
            <person name="Reynolds H.T."/>
            <person name="Vijayakumar V."/>
            <person name="Gluck-Thaler E."/>
            <person name="Korotkin H.B."/>
            <person name="Matheny P.B."/>
            <person name="Slot J.C."/>
        </authorList>
    </citation>
    <scope>NUCLEOTIDE SEQUENCE [LARGE SCALE GENOMIC DNA]</scope>
    <source>
        <strain evidence="2 3">2631</strain>
    </source>
</reference>
<name>A0A409XJ20_PSICY</name>
<accession>A0A409XJ20</accession>
<comment type="caution">
    <text evidence="2">The sequence shown here is derived from an EMBL/GenBank/DDBJ whole genome shotgun (WGS) entry which is preliminary data.</text>
</comment>
<dbReference type="EMBL" id="NHYD01001551">
    <property type="protein sequence ID" value="PPQ90731.1"/>
    <property type="molecule type" value="Genomic_DNA"/>
</dbReference>
<organism evidence="2 3">
    <name type="scientific">Psilocybe cyanescens</name>
    <dbReference type="NCBI Taxonomy" id="93625"/>
    <lineage>
        <taxon>Eukaryota</taxon>
        <taxon>Fungi</taxon>
        <taxon>Dikarya</taxon>
        <taxon>Basidiomycota</taxon>
        <taxon>Agaricomycotina</taxon>
        <taxon>Agaricomycetes</taxon>
        <taxon>Agaricomycetidae</taxon>
        <taxon>Agaricales</taxon>
        <taxon>Agaricineae</taxon>
        <taxon>Strophariaceae</taxon>
        <taxon>Psilocybe</taxon>
    </lineage>
</organism>
<evidence type="ECO:0000256" key="1">
    <source>
        <dbReference type="SAM" id="MobiDB-lite"/>
    </source>
</evidence>
<gene>
    <name evidence="2" type="ORF">CVT25_010173</name>
</gene>
<evidence type="ECO:0000313" key="3">
    <source>
        <dbReference type="Proteomes" id="UP000283269"/>
    </source>
</evidence>
<dbReference type="AlphaFoldDB" id="A0A409XJ20"/>
<feature type="compositionally biased region" description="Basic and acidic residues" evidence="1">
    <location>
        <begin position="79"/>
        <end position="92"/>
    </location>
</feature>
<sequence>MLMLLFPSRFFPCDNVDDDESLPLSACTSQSKIADDDIDKSTCPRTDETHAVGNEEAHDEEIKKTHEGSTTVQANTNPDHTHTEKETKTQNK</sequence>
<dbReference type="InParanoid" id="A0A409XJ20"/>
<protein>
    <submittedName>
        <fullName evidence="2">Uncharacterized protein</fullName>
    </submittedName>
</protein>
<dbReference type="Proteomes" id="UP000283269">
    <property type="component" value="Unassembled WGS sequence"/>
</dbReference>
<feature type="region of interest" description="Disordered" evidence="1">
    <location>
        <begin position="38"/>
        <end position="92"/>
    </location>
</feature>